<dbReference type="KEGG" id="manr:MPAN_008440"/>
<feature type="binding site" evidence="3">
    <location>
        <begin position="7"/>
        <end position="14"/>
    </location>
    <ligand>
        <name>substrate</name>
    </ligand>
</feature>
<dbReference type="Proteomes" id="UP000620133">
    <property type="component" value="Chromosome"/>
</dbReference>
<dbReference type="PANTHER" id="PTHR46517">
    <property type="entry name" value="FRUCTOSE-2,6-BISPHOSPHATASE TIGAR"/>
    <property type="match status" value="1"/>
</dbReference>
<evidence type="ECO:0000256" key="1">
    <source>
        <dbReference type="ARBA" id="ARBA00022801"/>
    </source>
</evidence>
<dbReference type="GO" id="GO:0043456">
    <property type="term" value="P:regulation of pentose-phosphate shunt"/>
    <property type="evidence" value="ECO:0007669"/>
    <property type="project" value="TreeGrafter"/>
</dbReference>
<accession>A0A7U9XX80</accession>
<evidence type="ECO:0000256" key="3">
    <source>
        <dbReference type="PIRSR" id="PIRSR613078-2"/>
    </source>
</evidence>
<reference evidence="4" key="1">
    <citation type="submission" date="2021-01" db="EMBL/GenBank/DDBJ databases">
        <title>Draft genome sequence of Acholeplasmataceae bacterium strain Mahy22.</title>
        <authorList>
            <person name="Watanabe M."/>
            <person name="Kojima H."/>
            <person name="Fukui M."/>
        </authorList>
    </citation>
    <scope>NUCLEOTIDE SEQUENCE</scope>
    <source>
        <strain evidence="4">Mahy22</strain>
    </source>
</reference>
<protein>
    <submittedName>
        <fullName evidence="4">Phosphoglycerate mutase</fullName>
    </submittedName>
</protein>
<dbReference type="AlphaFoldDB" id="A0A7U9XX80"/>
<dbReference type="GO" id="GO:0005829">
    <property type="term" value="C:cytosol"/>
    <property type="evidence" value="ECO:0007669"/>
    <property type="project" value="TreeGrafter"/>
</dbReference>
<dbReference type="SUPFAM" id="SSF53254">
    <property type="entry name" value="Phosphoglycerate mutase-like"/>
    <property type="match status" value="1"/>
</dbReference>
<evidence type="ECO:0000313" key="5">
    <source>
        <dbReference type="Proteomes" id="UP000620133"/>
    </source>
</evidence>
<evidence type="ECO:0000256" key="2">
    <source>
        <dbReference type="PIRSR" id="PIRSR613078-1"/>
    </source>
</evidence>
<dbReference type="PIRSF" id="PIRSF000709">
    <property type="entry name" value="6PFK_2-Ptase"/>
    <property type="match status" value="1"/>
</dbReference>
<dbReference type="Pfam" id="PF00300">
    <property type="entry name" value="His_Phos_1"/>
    <property type="match status" value="1"/>
</dbReference>
<dbReference type="InterPro" id="IPR013078">
    <property type="entry name" value="His_Pase_superF_clade-1"/>
</dbReference>
<dbReference type="PANTHER" id="PTHR46517:SF1">
    <property type="entry name" value="FRUCTOSE-2,6-BISPHOSPHATASE TIGAR"/>
    <property type="match status" value="1"/>
</dbReference>
<feature type="active site" description="Tele-phosphohistidine intermediate" evidence="2">
    <location>
        <position position="8"/>
    </location>
</feature>
<dbReference type="PROSITE" id="PS00175">
    <property type="entry name" value="PG_MUTASE"/>
    <property type="match status" value="1"/>
</dbReference>
<dbReference type="SMART" id="SM00855">
    <property type="entry name" value="PGAM"/>
    <property type="match status" value="1"/>
</dbReference>
<dbReference type="InterPro" id="IPR051695">
    <property type="entry name" value="Phosphoglycerate_Mutase"/>
</dbReference>
<dbReference type="Gene3D" id="3.40.50.1240">
    <property type="entry name" value="Phosphoglycerate mutase-like"/>
    <property type="match status" value="1"/>
</dbReference>
<keyword evidence="1" id="KW-0378">Hydrolase</keyword>
<dbReference type="RefSeq" id="WP_176239795.1">
    <property type="nucleotide sequence ID" value="NZ_AP024412.1"/>
</dbReference>
<proteinExistence type="predicted"/>
<dbReference type="InterPro" id="IPR001345">
    <property type="entry name" value="PG/BPGM_mutase_AS"/>
</dbReference>
<organism evidence="4 5">
    <name type="scientific">Mariniplasma anaerobium</name>
    <dbReference type="NCBI Taxonomy" id="2735436"/>
    <lineage>
        <taxon>Bacteria</taxon>
        <taxon>Bacillati</taxon>
        <taxon>Mycoplasmatota</taxon>
        <taxon>Mollicutes</taxon>
        <taxon>Acholeplasmatales</taxon>
        <taxon>Acholeplasmataceae</taxon>
        <taxon>Mariniplasma</taxon>
    </lineage>
</organism>
<dbReference type="EMBL" id="AP024412">
    <property type="protein sequence ID" value="BCR35951.1"/>
    <property type="molecule type" value="Genomic_DNA"/>
</dbReference>
<dbReference type="GO" id="GO:0045820">
    <property type="term" value="P:negative regulation of glycolytic process"/>
    <property type="evidence" value="ECO:0007669"/>
    <property type="project" value="TreeGrafter"/>
</dbReference>
<name>A0A7U9XX80_9MOLU</name>
<gene>
    <name evidence="4" type="ORF">MPAN_008440</name>
</gene>
<feature type="binding site" evidence="3">
    <location>
        <position position="59"/>
    </location>
    <ligand>
        <name>substrate</name>
    </ligand>
</feature>
<keyword evidence="5" id="KW-1185">Reference proteome</keyword>
<feature type="active site" description="Proton donor/acceptor" evidence="2">
    <location>
        <position position="85"/>
    </location>
</feature>
<evidence type="ECO:0000313" key="4">
    <source>
        <dbReference type="EMBL" id="BCR35951.1"/>
    </source>
</evidence>
<dbReference type="GO" id="GO:0004331">
    <property type="term" value="F:fructose-2,6-bisphosphate 2-phosphatase activity"/>
    <property type="evidence" value="ECO:0007669"/>
    <property type="project" value="TreeGrafter"/>
</dbReference>
<dbReference type="CDD" id="cd07067">
    <property type="entry name" value="HP_PGM_like"/>
    <property type="match status" value="1"/>
</dbReference>
<sequence>MILAMVRHGQTNSNINQIIQGRTDNPLNEDGKLEAHKLADILKSQNKKFDAFISSPLSRALETAFILSKKLDYNKPIHVIQQFVERNFFHLEGIPVEEGMPLVRQKGYKYPGYEDDDKIINRVVKATLKLENIYKDQEVLCVAHSHVIKSLLVYINPIKYQFSTYLVNNCDVLYFKLENQKLTLIDHQKND</sequence>
<dbReference type="InterPro" id="IPR029033">
    <property type="entry name" value="His_PPase_superfam"/>
</dbReference>